<reference evidence="1 2" key="1">
    <citation type="submission" date="2021-06" db="EMBL/GenBank/DDBJ databases">
        <title>Caerostris extrusa draft genome.</title>
        <authorList>
            <person name="Kono N."/>
            <person name="Arakawa K."/>
        </authorList>
    </citation>
    <scope>NUCLEOTIDE SEQUENCE [LARGE SCALE GENOMIC DNA]</scope>
</reference>
<keyword evidence="2" id="KW-1185">Reference proteome</keyword>
<dbReference type="AlphaFoldDB" id="A0AAV4U058"/>
<evidence type="ECO:0000313" key="1">
    <source>
        <dbReference type="EMBL" id="GIY51153.1"/>
    </source>
</evidence>
<dbReference type="EMBL" id="BPLR01012075">
    <property type="protein sequence ID" value="GIY51153.1"/>
    <property type="molecule type" value="Genomic_DNA"/>
</dbReference>
<evidence type="ECO:0000313" key="2">
    <source>
        <dbReference type="Proteomes" id="UP001054945"/>
    </source>
</evidence>
<comment type="caution">
    <text evidence="1">The sequence shown here is derived from an EMBL/GenBank/DDBJ whole genome shotgun (WGS) entry which is preliminary data.</text>
</comment>
<dbReference type="Proteomes" id="UP001054945">
    <property type="component" value="Unassembled WGS sequence"/>
</dbReference>
<protein>
    <submittedName>
        <fullName evidence="1">Uncharacterized protein</fullName>
    </submittedName>
</protein>
<name>A0AAV4U058_CAEEX</name>
<gene>
    <name evidence="1" type="ORF">CEXT_58501</name>
</gene>
<proteinExistence type="predicted"/>
<sequence>MEEIIDQDAMTLLLTSHGTVANEGFVFIDTVLKWMERQLECDYPQIFPIMLHECDYVQVFTIILLECDYLQEFTIILLECDYPSFTIILLECDYLQEFTIIL</sequence>
<organism evidence="1 2">
    <name type="scientific">Caerostris extrusa</name>
    <name type="common">Bark spider</name>
    <name type="synonym">Caerostris bankana</name>
    <dbReference type="NCBI Taxonomy" id="172846"/>
    <lineage>
        <taxon>Eukaryota</taxon>
        <taxon>Metazoa</taxon>
        <taxon>Ecdysozoa</taxon>
        <taxon>Arthropoda</taxon>
        <taxon>Chelicerata</taxon>
        <taxon>Arachnida</taxon>
        <taxon>Araneae</taxon>
        <taxon>Araneomorphae</taxon>
        <taxon>Entelegynae</taxon>
        <taxon>Araneoidea</taxon>
        <taxon>Araneidae</taxon>
        <taxon>Caerostris</taxon>
    </lineage>
</organism>
<accession>A0AAV4U058</accession>